<gene>
    <name evidence="3" type="ORF">EDD18DRAFT_1146111</name>
</gene>
<dbReference type="AlphaFoldDB" id="A0AA39QDD5"/>
<feature type="compositionally biased region" description="Polar residues" evidence="1">
    <location>
        <begin position="707"/>
        <end position="725"/>
    </location>
</feature>
<feature type="compositionally biased region" description="Low complexity" evidence="1">
    <location>
        <begin position="74"/>
        <end position="98"/>
    </location>
</feature>
<feature type="region of interest" description="Disordered" evidence="1">
    <location>
        <begin position="449"/>
        <end position="752"/>
    </location>
</feature>
<proteinExistence type="predicted"/>
<feature type="transmembrane region" description="Helical" evidence="2">
    <location>
        <begin position="831"/>
        <end position="853"/>
    </location>
</feature>
<feature type="compositionally biased region" description="Low complexity" evidence="1">
    <location>
        <begin position="507"/>
        <end position="522"/>
    </location>
</feature>
<evidence type="ECO:0000313" key="4">
    <source>
        <dbReference type="Proteomes" id="UP001175228"/>
    </source>
</evidence>
<keyword evidence="4" id="KW-1185">Reference proteome</keyword>
<evidence type="ECO:0000256" key="1">
    <source>
        <dbReference type="SAM" id="MobiDB-lite"/>
    </source>
</evidence>
<feature type="compositionally biased region" description="Low complexity" evidence="1">
    <location>
        <begin position="184"/>
        <end position="208"/>
    </location>
</feature>
<reference evidence="3" key="1">
    <citation type="submission" date="2023-06" db="EMBL/GenBank/DDBJ databases">
        <authorList>
            <consortium name="Lawrence Berkeley National Laboratory"/>
            <person name="Ahrendt S."/>
            <person name="Sahu N."/>
            <person name="Indic B."/>
            <person name="Wong-Bajracharya J."/>
            <person name="Merenyi Z."/>
            <person name="Ke H.-M."/>
            <person name="Monk M."/>
            <person name="Kocsube S."/>
            <person name="Drula E."/>
            <person name="Lipzen A."/>
            <person name="Balint B."/>
            <person name="Henrissat B."/>
            <person name="Andreopoulos B."/>
            <person name="Martin F.M."/>
            <person name="Harder C.B."/>
            <person name="Rigling D."/>
            <person name="Ford K.L."/>
            <person name="Foster G.D."/>
            <person name="Pangilinan J."/>
            <person name="Papanicolaou A."/>
            <person name="Barry K."/>
            <person name="LaButti K."/>
            <person name="Viragh M."/>
            <person name="Koriabine M."/>
            <person name="Yan M."/>
            <person name="Riley R."/>
            <person name="Champramary S."/>
            <person name="Plett K.L."/>
            <person name="Tsai I.J."/>
            <person name="Slot J."/>
            <person name="Sipos G."/>
            <person name="Plett J."/>
            <person name="Nagy L.G."/>
            <person name="Grigoriev I.V."/>
        </authorList>
    </citation>
    <scope>NUCLEOTIDE SEQUENCE</scope>
    <source>
        <strain evidence="3">HWK02</strain>
    </source>
</reference>
<protein>
    <submittedName>
        <fullName evidence="3">Uncharacterized protein</fullName>
    </submittedName>
</protein>
<feature type="compositionally biased region" description="Polar residues" evidence="1">
    <location>
        <begin position="410"/>
        <end position="423"/>
    </location>
</feature>
<feature type="compositionally biased region" description="Low complexity" evidence="1">
    <location>
        <begin position="395"/>
        <end position="409"/>
    </location>
</feature>
<feature type="compositionally biased region" description="Polar residues" evidence="1">
    <location>
        <begin position="123"/>
        <end position="133"/>
    </location>
</feature>
<feature type="compositionally biased region" description="Polar residues" evidence="1">
    <location>
        <begin position="449"/>
        <end position="469"/>
    </location>
</feature>
<organism evidence="3 4">
    <name type="scientific">Armillaria luteobubalina</name>
    <dbReference type="NCBI Taxonomy" id="153913"/>
    <lineage>
        <taxon>Eukaryota</taxon>
        <taxon>Fungi</taxon>
        <taxon>Dikarya</taxon>
        <taxon>Basidiomycota</taxon>
        <taxon>Agaricomycotina</taxon>
        <taxon>Agaricomycetes</taxon>
        <taxon>Agaricomycetidae</taxon>
        <taxon>Agaricales</taxon>
        <taxon>Marasmiineae</taxon>
        <taxon>Physalacriaceae</taxon>
        <taxon>Armillaria</taxon>
    </lineage>
</organism>
<feature type="compositionally biased region" description="Low complexity" evidence="1">
    <location>
        <begin position="266"/>
        <end position="337"/>
    </location>
</feature>
<feature type="compositionally biased region" description="Low complexity" evidence="1">
    <location>
        <begin position="581"/>
        <end position="590"/>
    </location>
</feature>
<evidence type="ECO:0000313" key="3">
    <source>
        <dbReference type="EMBL" id="KAK0500842.1"/>
    </source>
</evidence>
<keyword evidence="2" id="KW-0812">Transmembrane</keyword>
<feature type="compositionally biased region" description="Low complexity" evidence="1">
    <location>
        <begin position="611"/>
        <end position="627"/>
    </location>
</feature>
<feature type="compositionally biased region" description="Low complexity" evidence="1">
    <location>
        <begin position="344"/>
        <end position="379"/>
    </location>
</feature>
<dbReference type="EMBL" id="JAUEPU010000007">
    <property type="protein sequence ID" value="KAK0500842.1"/>
    <property type="molecule type" value="Genomic_DNA"/>
</dbReference>
<feature type="region of interest" description="Disordered" evidence="1">
    <location>
        <begin position="260"/>
        <end position="423"/>
    </location>
</feature>
<comment type="caution">
    <text evidence="3">The sequence shown here is derived from an EMBL/GenBank/DDBJ whole genome shotgun (WGS) entry which is preliminary data.</text>
</comment>
<dbReference type="Proteomes" id="UP001175228">
    <property type="component" value="Unassembled WGS sequence"/>
</dbReference>
<accession>A0AA39QDD5</accession>
<feature type="compositionally biased region" description="Low complexity" evidence="1">
    <location>
        <begin position="139"/>
        <end position="159"/>
    </location>
</feature>
<feature type="compositionally biased region" description="Polar residues" evidence="1">
    <location>
        <begin position="42"/>
        <end position="51"/>
    </location>
</feature>
<feature type="compositionally biased region" description="Pro residues" evidence="1">
    <location>
        <begin position="531"/>
        <end position="544"/>
    </location>
</feature>
<feature type="compositionally biased region" description="Polar residues" evidence="1">
    <location>
        <begin position="100"/>
        <end position="116"/>
    </location>
</feature>
<feature type="region of interest" description="Disordered" evidence="1">
    <location>
        <begin position="1"/>
        <end position="208"/>
    </location>
</feature>
<feature type="region of interest" description="Disordered" evidence="1">
    <location>
        <begin position="965"/>
        <end position="999"/>
    </location>
</feature>
<feature type="compositionally biased region" description="Basic and acidic residues" evidence="1">
    <location>
        <begin position="54"/>
        <end position="72"/>
    </location>
</feature>
<keyword evidence="2" id="KW-1133">Transmembrane helix</keyword>
<name>A0AA39QDD5_9AGAR</name>
<feature type="compositionally biased region" description="Low complexity" evidence="1">
    <location>
        <begin position="739"/>
        <end position="752"/>
    </location>
</feature>
<keyword evidence="2" id="KW-0472">Membrane</keyword>
<feature type="compositionally biased region" description="Polar residues" evidence="1">
    <location>
        <begin position="592"/>
        <end position="610"/>
    </location>
</feature>
<feature type="compositionally biased region" description="Low complexity" evidence="1">
    <location>
        <begin position="545"/>
        <end position="560"/>
    </location>
</feature>
<feature type="compositionally biased region" description="Polar residues" evidence="1">
    <location>
        <begin position="160"/>
        <end position="183"/>
    </location>
</feature>
<evidence type="ECO:0000256" key="2">
    <source>
        <dbReference type="SAM" id="Phobius"/>
    </source>
</evidence>
<feature type="compositionally biased region" description="Basic and acidic residues" evidence="1">
    <location>
        <begin position="28"/>
        <end position="41"/>
    </location>
</feature>
<sequence length="1010" mass="102978">MSLYPKIGSSTSQKGANDFQHKRATVNAKEDISEKTVDEVRQGTSTVSASPCGSRDDFHRIARDLTPARETDTDSSTSPTSVTVSSPNATATTATPSSEDGPSNTVDTEISSTEHSSAPEMSIISTPTASLALTDNGVALPPSTSATDAATPTTISSPSFYSTGSNSSQATLTSSNLLHTPTATRTSFTSDSSSSESGSISPPPSSSVTVSAVTTLSYSETSSSFVEITSSSQTSVTSAAISLSLESTSQTLLFDVSTVDSSQTEAPSGSATSTPSDSVSSGTSTSSVGTTLTSSLTSSAASTPSDSASSDTRTSSTSRSATTTTTIPRTTPTSTPVFSPNSGTASLTASSTNPTSTNPTSVPSEITQGPSESSSAPPSSHRHGQGHIKDAGEDTTPTSSESDQTTSTSKISSPVTPTRGTHTGTVPLISIHIPSLSSIIHAPAVVQTSTSTVASPNEGGRTTRTNPKSPQEKPTRGPQLKDPIHFSDLPDPIAQRSTEIQVPNPPSSSTSSGQNFSTESSNTAADTHNHQPPPTSPAPTPPPQTITQGPKRVPTATSSANPPPSPIPSGKGNNGDGSPSGEGPSSQDPGVTDSSTPAQTRSSGNQGSSLTPAVPGSSSTPTSSSGGKPNGGPAPGHGSSTTANSTPNSTKVPDGDGTTPNGTPASKGPPLPVSTSTGGPDATPNDVGPTDHPGPMSSGVAHPPNAPSHSESGVPQGTGGPTTAHTPIGLTTASDHHTSSSATAEPSISPSSSSIAVLALDSEDGEFSTYTTTITSLETFFELMTITTSPPPTTFTTSTPYSTSTELITSTIVISVTTTARSSFRPSKAQLGGIVAGSVGFFALLVAILIYLIRRKRKRMDFVLVSPNDTPYPESDAEMGESGHGHNLRQPTIQTLPGKASISDSDSLVLPPRGRLGYDTLGLSDFPSTLSFQQPSHRVTIDSTDNSSTMYWRSYSVDTANYSGEGYSVESDSPRKTHQGDLPFQPVPHKSPTDMNHNSVSSDFRYGYAV</sequence>
<feature type="compositionally biased region" description="Low complexity" evidence="1">
    <location>
        <begin position="639"/>
        <end position="650"/>
    </location>
</feature>